<reference evidence="9" key="1">
    <citation type="submission" date="2025-08" db="UniProtKB">
        <authorList>
            <consortium name="RefSeq"/>
        </authorList>
    </citation>
    <scope>IDENTIFICATION</scope>
</reference>
<name>A0A3Q0IRF9_DIACI</name>
<keyword evidence="8" id="KW-1185">Reference proteome</keyword>
<dbReference type="Pfam" id="PF08395">
    <property type="entry name" value="7tm_7"/>
    <property type="match status" value="1"/>
</dbReference>
<dbReference type="KEGG" id="dci:113467084"/>
<feature type="transmembrane region" description="Helical" evidence="7">
    <location>
        <begin position="12"/>
        <end position="30"/>
    </location>
</feature>
<keyword evidence="6 7" id="KW-0675">Receptor</keyword>
<dbReference type="GO" id="GO:0038023">
    <property type="term" value="F:signaling receptor activity"/>
    <property type="evidence" value="ECO:0007669"/>
    <property type="project" value="UniProtKB-ARBA"/>
</dbReference>
<gene>
    <name evidence="9" type="primary">LOC113467084</name>
</gene>
<evidence type="ECO:0000256" key="2">
    <source>
        <dbReference type="ARBA" id="ARBA00022475"/>
    </source>
</evidence>
<dbReference type="GO" id="GO:0007165">
    <property type="term" value="P:signal transduction"/>
    <property type="evidence" value="ECO:0007669"/>
    <property type="project" value="UniProtKB-KW"/>
</dbReference>
<evidence type="ECO:0000256" key="7">
    <source>
        <dbReference type="RuleBase" id="RU363108"/>
    </source>
</evidence>
<evidence type="ECO:0000256" key="6">
    <source>
        <dbReference type="ARBA" id="ARBA00023170"/>
    </source>
</evidence>
<accession>A0A3Q0IRF9</accession>
<keyword evidence="3 7" id="KW-0812">Transmembrane</keyword>
<evidence type="ECO:0000313" key="9">
    <source>
        <dbReference type="RefSeq" id="XP_026678861.1"/>
    </source>
</evidence>
<evidence type="ECO:0000256" key="3">
    <source>
        <dbReference type="ARBA" id="ARBA00022692"/>
    </source>
</evidence>
<evidence type="ECO:0000256" key="5">
    <source>
        <dbReference type="ARBA" id="ARBA00023136"/>
    </source>
</evidence>
<dbReference type="GO" id="GO:0051606">
    <property type="term" value="P:detection of stimulus"/>
    <property type="evidence" value="ECO:0007669"/>
    <property type="project" value="UniProtKB-ARBA"/>
</dbReference>
<proteinExistence type="inferred from homology"/>
<evidence type="ECO:0000256" key="1">
    <source>
        <dbReference type="ARBA" id="ARBA00004651"/>
    </source>
</evidence>
<organism evidence="8 9">
    <name type="scientific">Diaphorina citri</name>
    <name type="common">Asian citrus psyllid</name>
    <dbReference type="NCBI Taxonomy" id="121845"/>
    <lineage>
        <taxon>Eukaryota</taxon>
        <taxon>Metazoa</taxon>
        <taxon>Ecdysozoa</taxon>
        <taxon>Arthropoda</taxon>
        <taxon>Hexapoda</taxon>
        <taxon>Insecta</taxon>
        <taxon>Pterygota</taxon>
        <taxon>Neoptera</taxon>
        <taxon>Paraneoptera</taxon>
        <taxon>Hemiptera</taxon>
        <taxon>Sternorrhyncha</taxon>
        <taxon>Psylloidea</taxon>
        <taxon>Psyllidae</taxon>
        <taxon>Diaphorininae</taxon>
        <taxon>Diaphorina</taxon>
    </lineage>
</organism>
<keyword evidence="5 7" id="KW-0472">Membrane</keyword>
<sequence length="305" mass="35555">MRHKSSKYNLYVIHVVYFFKLYTTLFVSITRSKWLPVIFYEIFKINKALKLDIKPKDGNRLTWLAVIFTAIPYIVRLITFPGKTVHLEIVQTAIEMSVFIPVILNAQHHQVCILLSDAFDSINQNLIRQLQSSDLTDAEKTKLTSKYNEAHRRLCDLIRLINDLYKYPILMELLNNSMGVATIMFHTLDFSAHLNWWYNSSNGLSRGIQIVVRLYFLCYSCTEVIAKSKETINALVKGYELSHDKILQREIEVFVRRIQNERVVFDICGLFSINTKTFISILRITTSFVLILIQFNPHPSIRANK</sequence>
<evidence type="ECO:0000313" key="8">
    <source>
        <dbReference type="Proteomes" id="UP000079169"/>
    </source>
</evidence>
<dbReference type="GO" id="GO:0050909">
    <property type="term" value="P:sensory perception of taste"/>
    <property type="evidence" value="ECO:0007669"/>
    <property type="project" value="InterPro"/>
</dbReference>
<feature type="transmembrane region" description="Helical" evidence="7">
    <location>
        <begin position="61"/>
        <end position="79"/>
    </location>
</feature>
<evidence type="ECO:0000256" key="4">
    <source>
        <dbReference type="ARBA" id="ARBA00022989"/>
    </source>
</evidence>
<dbReference type="GO" id="GO:0005886">
    <property type="term" value="C:plasma membrane"/>
    <property type="evidence" value="ECO:0007669"/>
    <property type="project" value="UniProtKB-SubCell"/>
</dbReference>
<dbReference type="RefSeq" id="XP_026678861.1">
    <property type="nucleotide sequence ID" value="XM_026823060.1"/>
</dbReference>
<dbReference type="PANTHER" id="PTHR21421:SF29">
    <property type="entry name" value="GUSTATORY RECEPTOR 5A FOR TREHALOSE-RELATED"/>
    <property type="match status" value="1"/>
</dbReference>
<dbReference type="Proteomes" id="UP000079169">
    <property type="component" value="Unplaced"/>
</dbReference>
<protein>
    <recommendedName>
        <fullName evidence="7">Gustatory receptor</fullName>
    </recommendedName>
</protein>
<comment type="function">
    <text evidence="7">Gustatory receptor which mediates acceptance or avoidance behavior, depending on its substrates.</text>
</comment>
<comment type="subcellular location">
    <subcellularLocation>
        <location evidence="1 7">Cell membrane</location>
        <topology evidence="1 7">Multi-pass membrane protein</topology>
    </subcellularLocation>
</comment>
<dbReference type="PANTHER" id="PTHR21421">
    <property type="entry name" value="GUSTATORY RECEPTOR"/>
    <property type="match status" value="1"/>
</dbReference>
<dbReference type="GeneID" id="113467084"/>
<keyword evidence="7" id="KW-0807">Transducer</keyword>
<dbReference type="InterPro" id="IPR013604">
    <property type="entry name" value="7TM_chemorcpt"/>
</dbReference>
<keyword evidence="2 7" id="KW-1003">Cell membrane</keyword>
<comment type="similarity">
    <text evidence="7">Belongs to the insect chemoreceptor superfamily. Gustatory receptor (GR) family.</text>
</comment>
<dbReference type="AlphaFoldDB" id="A0A3Q0IRF9"/>
<keyword evidence="4 7" id="KW-1133">Transmembrane helix</keyword>
<comment type="caution">
    <text evidence="7">Lacks conserved residue(s) required for the propagation of feature annotation.</text>
</comment>
<dbReference type="PaxDb" id="121845-A0A3Q0IRF9"/>